<evidence type="ECO:0000313" key="2">
    <source>
        <dbReference type="EMBL" id="CAE8616611.1"/>
    </source>
</evidence>
<accession>A0A813FWD7</accession>
<protein>
    <submittedName>
        <fullName evidence="2">Uncharacterized protein</fullName>
    </submittedName>
</protein>
<dbReference type="Proteomes" id="UP000654075">
    <property type="component" value="Unassembled WGS sequence"/>
</dbReference>
<name>A0A813FWD7_POLGL</name>
<gene>
    <name evidence="2" type="ORF">PGLA1383_LOCUS34286</name>
</gene>
<feature type="compositionally biased region" description="Low complexity" evidence="1">
    <location>
        <begin position="129"/>
        <end position="140"/>
    </location>
</feature>
<keyword evidence="3" id="KW-1185">Reference proteome</keyword>
<dbReference type="AlphaFoldDB" id="A0A813FWD7"/>
<evidence type="ECO:0000313" key="3">
    <source>
        <dbReference type="Proteomes" id="UP000654075"/>
    </source>
</evidence>
<feature type="non-terminal residue" evidence="2">
    <location>
        <position position="140"/>
    </location>
</feature>
<comment type="caution">
    <text evidence="2">The sequence shown here is derived from an EMBL/GenBank/DDBJ whole genome shotgun (WGS) entry which is preliminary data.</text>
</comment>
<sequence>MSGGSAMSGDDMPTSLAAIAAAGAQCLELPIGAENRCADMLQGPVTPHSTMRAAAAPQSPTLRTQYVHQPLYSPTHRSAACSPMSSPSSSRGGYTSVHGPTFSPGVTQPMSPGVVRTSPAPSPYRGTFASPLASPAASRS</sequence>
<dbReference type="EMBL" id="CAJNNV010025919">
    <property type="protein sequence ID" value="CAE8616611.1"/>
    <property type="molecule type" value="Genomic_DNA"/>
</dbReference>
<evidence type="ECO:0000256" key="1">
    <source>
        <dbReference type="SAM" id="MobiDB-lite"/>
    </source>
</evidence>
<proteinExistence type="predicted"/>
<feature type="region of interest" description="Disordered" evidence="1">
    <location>
        <begin position="75"/>
        <end position="140"/>
    </location>
</feature>
<organism evidence="2 3">
    <name type="scientific">Polarella glacialis</name>
    <name type="common">Dinoflagellate</name>
    <dbReference type="NCBI Taxonomy" id="89957"/>
    <lineage>
        <taxon>Eukaryota</taxon>
        <taxon>Sar</taxon>
        <taxon>Alveolata</taxon>
        <taxon>Dinophyceae</taxon>
        <taxon>Suessiales</taxon>
        <taxon>Suessiaceae</taxon>
        <taxon>Polarella</taxon>
    </lineage>
</organism>
<feature type="compositionally biased region" description="Low complexity" evidence="1">
    <location>
        <begin position="78"/>
        <end position="90"/>
    </location>
</feature>
<reference evidence="2" key="1">
    <citation type="submission" date="2021-02" db="EMBL/GenBank/DDBJ databases">
        <authorList>
            <person name="Dougan E. K."/>
            <person name="Rhodes N."/>
            <person name="Thang M."/>
            <person name="Chan C."/>
        </authorList>
    </citation>
    <scope>NUCLEOTIDE SEQUENCE</scope>
</reference>